<feature type="transmembrane region" description="Helical" evidence="1">
    <location>
        <begin position="44"/>
        <end position="65"/>
    </location>
</feature>
<dbReference type="InterPro" id="IPR053001">
    <property type="entry name" value="MNNG_permease-like"/>
</dbReference>
<dbReference type="PANTHER" id="PTHR34814:SF1">
    <property type="entry name" value="NITROSOGUANIDINE RESISTANCE PROTEIN SNG1"/>
    <property type="match status" value="1"/>
</dbReference>
<keyword evidence="1" id="KW-0472">Membrane</keyword>
<dbReference type="InterPro" id="IPR022703">
    <property type="entry name" value="DUF3533"/>
</dbReference>
<dbReference type="GO" id="GO:0016020">
    <property type="term" value="C:membrane"/>
    <property type="evidence" value="ECO:0007669"/>
    <property type="project" value="TreeGrafter"/>
</dbReference>
<proteinExistence type="predicted"/>
<sequence length="452" mass="50041">MSSTSEHTVNDVPPPQSVETEVLFSRNFSDKSNAVSRAIYLKKLIGGCFFIVIAIFTVFSIYWGALWKSPVRNIQGWVIDFDGGVVGQSVVQSLTTSSRFSKVTWTAVPASQFQGGLAQVANDVVEQKSWVAVAIHEGTSSRLQASYINPNATYNGTDAMTVYASEARNENAYRSLIRPSVQTSLAAISQSYATQAVGQIINSPNLQALLRTSPQTVVAPISYTIDNLRPFDQPVASAVTFVGLIYVLILSFFVVMIGYSAREAAGLNRHLTLRSLIITRFVSSFVAYFVVSLFYSLLTLAFQLDFTRKFGHGGFVIFWMLNWVGMLSVGLALEALITVLTPSFIPFFMILWIIVNVSVCILPIEVLPSIYRYGYAVPFYNVSHAVRCIVFATRNTLGENFAILIVWTVISCFTLPLLQWFVRSRAVIAETQRMNNETSEISVDGKLARRGV</sequence>
<feature type="transmembrane region" description="Helical" evidence="1">
    <location>
        <begin position="316"/>
        <end position="337"/>
    </location>
</feature>
<dbReference type="EMBL" id="LUEZ02000014">
    <property type="protein sequence ID" value="RDB27751.1"/>
    <property type="molecule type" value="Genomic_DNA"/>
</dbReference>
<name>A0A369JZG2_HYPMA</name>
<organism evidence="3 4">
    <name type="scientific">Hypsizygus marmoreus</name>
    <name type="common">White beech mushroom</name>
    <name type="synonym">Agaricus marmoreus</name>
    <dbReference type="NCBI Taxonomy" id="39966"/>
    <lineage>
        <taxon>Eukaryota</taxon>
        <taxon>Fungi</taxon>
        <taxon>Dikarya</taxon>
        <taxon>Basidiomycota</taxon>
        <taxon>Agaricomycotina</taxon>
        <taxon>Agaricomycetes</taxon>
        <taxon>Agaricomycetidae</taxon>
        <taxon>Agaricales</taxon>
        <taxon>Tricholomatineae</taxon>
        <taxon>Lyophyllaceae</taxon>
        <taxon>Hypsizygus</taxon>
    </lineage>
</organism>
<dbReference type="STRING" id="39966.A0A369JZG2"/>
<evidence type="ECO:0000259" key="2">
    <source>
        <dbReference type="Pfam" id="PF12051"/>
    </source>
</evidence>
<feature type="transmembrane region" description="Helical" evidence="1">
    <location>
        <begin position="281"/>
        <end position="304"/>
    </location>
</feature>
<dbReference type="Proteomes" id="UP000076154">
    <property type="component" value="Unassembled WGS sequence"/>
</dbReference>
<feature type="transmembrane region" description="Helical" evidence="1">
    <location>
        <begin position="401"/>
        <end position="422"/>
    </location>
</feature>
<comment type="caution">
    <text evidence="3">The sequence shown here is derived from an EMBL/GenBank/DDBJ whole genome shotgun (WGS) entry which is preliminary data.</text>
</comment>
<feature type="domain" description="DUF3533" evidence="2">
    <location>
        <begin position="48"/>
        <end position="411"/>
    </location>
</feature>
<dbReference type="AlphaFoldDB" id="A0A369JZG2"/>
<feature type="transmembrane region" description="Helical" evidence="1">
    <location>
        <begin position="344"/>
        <end position="364"/>
    </location>
</feature>
<dbReference type="OrthoDB" id="2140105at2759"/>
<protein>
    <submittedName>
        <fullName evidence="3">Nitrosoguanidine resistance protein SNG1</fullName>
    </submittedName>
</protein>
<reference evidence="3" key="1">
    <citation type="submission" date="2018-04" db="EMBL/GenBank/DDBJ databases">
        <title>Whole genome sequencing of Hypsizygus marmoreus.</title>
        <authorList>
            <person name="Choi I.-G."/>
            <person name="Min B."/>
            <person name="Kim J.-G."/>
            <person name="Kim S."/>
            <person name="Oh Y.-L."/>
            <person name="Kong W.-S."/>
            <person name="Park H."/>
            <person name="Jeong J."/>
            <person name="Song E.-S."/>
        </authorList>
    </citation>
    <scope>NUCLEOTIDE SEQUENCE [LARGE SCALE GENOMIC DNA]</scope>
    <source>
        <strain evidence="3">51987-8</strain>
    </source>
</reference>
<dbReference type="Pfam" id="PF12051">
    <property type="entry name" value="DUF3533"/>
    <property type="match status" value="1"/>
</dbReference>
<keyword evidence="1" id="KW-0812">Transmembrane</keyword>
<dbReference type="InParanoid" id="A0A369JZG2"/>
<evidence type="ECO:0000313" key="3">
    <source>
        <dbReference type="EMBL" id="RDB27751.1"/>
    </source>
</evidence>
<evidence type="ECO:0000313" key="4">
    <source>
        <dbReference type="Proteomes" id="UP000076154"/>
    </source>
</evidence>
<accession>A0A369JZG2</accession>
<keyword evidence="4" id="KW-1185">Reference proteome</keyword>
<evidence type="ECO:0000256" key="1">
    <source>
        <dbReference type="SAM" id="Phobius"/>
    </source>
</evidence>
<feature type="transmembrane region" description="Helical" evidence="1">
    <location>
        <begin position="235"/>
        <end position="260"/>
    </location>
</feature>
<dbReference type="PANTHER" id="PTHR34814">
    <property type="entry name" value="NITROSOGUANIDINE RESISTANCE PROTEIN SNG1"/>
    <property type="match status" value="1"/>
</dbReference>
<keyword evidence="1" id="KW-1133">Transmembrane helix</keyword>
<gene>
    <name evidence="3" type="primary">SNG1_1</name>
    <name evidence="3" type="ORF">Hypma_003198</name>
</gene>